<evidence type="ECO:0000313" key="1">
    <source>
        <dbReference type="EMBL" id="GAU93228.1"/>
    </source>
</evidence>
<name>A0A1D1V426_RAMVA</name>
<dbReference type="EMBL" id="BDGG01000002">
    <property type="protein sequence ID" value="GAU93228.1"/>
    <property type="molecule type" value="Genomic_DNA"/>
</dbReference>
<sequence>MTVCVELNPSPLAIPYQRPEGCFARCMTYFATLKKHYSIPRISEILISSTRPLSQFGWFVYLFPDFARRHRYQLKFRTSVSSCHCGYCAAAYQLISPSSSEPVACISGGLLPADLPDMTATSL</sequence>
<proteinExistence type="predicted"/>
<dbReference type="Proteomes" id="UP000186922">
    <property type="component" value="Unassembled WGS sequence"/>
</dbReference>
<gene>
    <name evidence="1" type="primary">RvY_05200-1</name>
    <name evidence="1" type="synonym">RvY_05200.1</name>
    <name evidence="1" type="ORF">RvY_05200</name>
</gene>
<comment type="caution">
    <text evidence="1">The sequence shown here is derived from an EMBL/GenBank/DDBJ whole genome shotgun (WGS) entry which is preliminary data.</text>
</comment>
<organism evidence="1 2">
    <name type="scientific">Ramazzottius varieornatus</name>
    <name type="common">Water bear</name>
    <name type="synonym">Tardigrade</name>
    <dbReference type="NCBI Taxonomy" id="947166"/>
    <lineage>
        <taxon>Eukaryota</taxon>
        <taxon>Metazoa</taxon>
        <taxon>Ecdysozoa</taxon>
        <taxon>Tardigrada</taxon>
        <taxon>Eutardigrada</taxon>
        <taxon>Parachela</taxon>
        <taxon>Hypsibioidea</taxon>
        <taxon>Ramazzottiidae</taxon>
        <taxon>Ramazzottius</taxon>
    </lineage>
</organism>
<accession>A0A1D1V426</accession>
<dbReference type="AlphaFoldDB" id="A0A1D1V426"/>
<reference evidence="1 2" key="1">
    <citation type="journal article" date="2016" name="Nat. Commun.">
        <title>Extremotolerant tardigrade genome and improved radiotolerance of human cultured cells by tardigrade-unique protein.</title>
        <authorList>
            <person name="Hashimoto T."/>
            <person name="Horikawa D.D."/>
            <person name="Saito Y."/>
            <person name="Kuwahara H."/>
            <person name="Kozuka-Hata H."/>
            <person name="Shin-I T."/>
            <person name="Minakuchi Y."/>
            <person name="Ohishi K."/>
            <person name="Motoyama A."/>
            <person name="Aizu T."/>
            <person name="Enomoto A."/>
            <person name="Kondo K."/>
            <person name="Tanaka S."/>
            <person name="Hara Y."/>
            <person name="Koshikawa S."/>
            <person name="Sagara H."/>
            <person name="Miura T."/>
            <person name="Yokobori S."/>
            <person name="Miyagawa K."/>
            <person name="Suzuki Y."/>
            <person name="Kubo T."/>
            <person name="Oyama M."/>
            <person name="Kohara Y."/>
            <person name="Fujiyama A."/>
            <person name="Arakawa K."/>
            <person name="Katayama T."/>
            <person name="Toyoda A."/>
            <person name="Kunieda T."/>
        </authorList>
    </citation>
    <scope>NUCLEOTIDE SEQUENCE [LARGE SCALE GENOMIC DNA]</scope>
    <source>
        <strain evidence="1 2">YOKOZUNA-1</strain>
    </source>
</reference>
<protein>
    <submittedName>
        <fullName evidence="1">Uncharacterized protein</fullName>
    </submittedName>
</protein>
<evidence type="ECO:0000313" key="2">
    <source>
        <dbReference type="Proteomes" id="UP000186922"/>
    </source>
</evidence>
<keyword evidence="2" id="KW-1185">Reference proteome</keyword>